<evidence type="ECO:0000256" key="1">
    <source>
        <dbReference type="SAM" id="MobiDB-lite"/>
    </source>
</evidence>
<evidence type="ECO:0000313" key="2">
    <source>
        <dbReference type="EMBL" id="MBB4965958.1"/>
    </source>
</evidence>
<proteinExistence type="predicted"/>
<gene>
    <name evidence="2" type="ORF">F4559_003317</name>
</gene>
<dbReference type="RefSeq" id="WP_184669697.1">
    <property type="nucleotide sequence ID" value="NZ_BAABAI010000002.1"/>
</dbReference>
<dbReference type="Proteomes" id="UP000542674">
    <property type="component" value="Unassembled WGS sequence"/>
</dbReference>
<dbReference type="EMBL" id="JACHJS010000001">
    <property type="protein sequence ID" value="MBB4965958.1"/>
    <property type="molecule type" value="Genomic_DNA"/>
</dbReference>
<accession>A0A7W7WWU5</accession>
<feature type="region of interest" description="Disordered" evidence="1">
    <location>
        <begin position="44"/>
        <end position="88"/>
    </location>
</feature>
<reference evidence="2 3" key="1">
    <citation type="submission" date="2020-08" db="EMBL/GenBank/DDBJ databases">
        <title>Sequencing the genomes of 1000 actinobacteria strains.</title>
        <authorList>
            <person name="Klenk H.-P."/>
        </authorList>
    </citation>
    <scope>NUCLEOTIDE SEQUENCE [LARGE SCALE GENOMIC DNA]</scope>
    <source>
        <strain evidence="2 3">DSM 45084</strain>
    </source>
</reference>
<comment type="caution">
    <text evidence="2">The sequence shown here is derived from an EMBL/GenBank/DDBJ whole genome shotgun (WGS) entry which is preliminary data.</text>
</comment>
<dbReference type="AlphaFoldDB" id="A0A7W7WWU5"/>
<evidence type="ECO:0000313" key="3">
    <source>
        <dbReference type="Proteomes" id="UP000542674"/>
    </source>
</evidence>
<protein>
    <submittedName>
        <fullName evidence="2">Uncharacterized protein</fullName>
    </submittedName>
</protein>
<feature type="compositionally biased region" description="Basic and acidic residues" evidence="1">
    <location>
        <begin position="77"/>
        <end position="88"/>
    </location>
</feature>
<name>A0A7W7WWU5_9PSEU</name>
<sequence>MNGIVRGAGAAVVVGEGAAEATVVAARRVVADVRVRGHARLVAGGRGRPGRTGRWCGRGVDDDRPPGGRGAGAVQDGRAERDHDDPIG</sequence>
<organism evidence="2 3">
    <name type="scientific">Saccharothrix violaceirubra</name>
    <dbReference type="NCBI Taxonomy" id="413306"/>
    <lineage>
        <taxon>Bacteria</taxon>
        <taxon>Bacillati</taxon>
        <taxon>Actinomycetota</taxon>
        <taxon>Actinomycetes</taxon>
        <taxon>Pseudonocardiales</taxon>
        <taxon>Pseudonocardiaceae</taxon>
        <taxon>Saccharothrix</taxon>
    </lineage>
</organism>
<keyword evidence="3" id="KW-1185">Reference proteome</keyword>